<keyword evidence="1" id="KW-0862">Zinc</keyword>
<name>A0AAV6WFN7_9LAMI</name>
<evidence type="ECO:0000256" key="3">
    <source>
        <dbReference type="SAM" id="Phobius"/>
    </source>
</evidence>
<dbReference type="SUPFAM" id="SSF57850">
    <property type="entry name" value="RING/U-box"/>
    <property type="match status" value="1"/>
</dbReference>
<feature type="domain" description="RING-type" evidence="4">
    <location>
        <begin position="101"/>
        <end position="143"/>
    </location>
</feature>
<dbReference type="PANTHER" id="PTHR45676">
    <property type="entry name" value="RING-H2 FINGER PROTEIN ATL51-RELATED"/>
    <property type="match status" value="1"/>
</dbReference>
<keyword evidence="1" id="KW-0479">Metal-binding</keyword>
<comment type="caution">
    <text evidence="5">The sequence shown here is derived from an EMBL/GenBank/DDBJ whole genome shotgun (WGS) entry which is preliminary data.</text>
</comment>
<evidence type="ECO:0000313" key="5">
    <source>
        <dbReference type="EMBL" id="KAG8367182.1"/>
    </source>
</evidence>
<keyword evidence="3" id="KW-1133">Transmembrane helix</keyword>
<reference evidence="5" key="1">
    <citation type="submission" date="2019-10" db="EMBL/GenBank/DDBJ databases">
        <authorList>
            <person name="Zhang R."/>
            <person name="Pan Y."/>
            <person name="Wang J."/>
            <person name="Ma R."/>
            <person name="Yu S."/>
        </authorList>
    </citation>
    <scope>NUCLEOTIDE SEQUENCE</scope>
    <source>
        <strain evidence="5">LA-IB0</strain>
        <tissue evidence="5">Leaf</tissue>
    </source>
</reference>
<dbReference type="PROSITE" id="PS50089">
    <property type="entry name" value="ZF_RING_2"/>
    <property type="match status" value="1"/>
</dbReference>
<dbReference type="GO" id="GO:0008270">
    <property type="term" value="F:zinc ion binding"/>
    <property type="evidence" value="ECO:0007669"/>
    <property type="project" value="UniProtKB-KW"/>
</dbReference>
<dbReference type="Gene3D" id="3.30.40.10">
    <property type="entry name" value="Zinc/RING finger domain, C3HC4 (zinc finger)"/>
    <property type="match status" value="1"/>
</dbReference>
<sequence length="186" mass="20905">MGEPPKPDITMPPPPSIPKSNLPMLYYALVVIGTAALVLALYNLVIIKWCGNTTVLRPHQRGIREAGHTSTRSFFDASSVSSFKYKKDGVTEDEGRNDYECAVCLSVFEEGEEVRQLSKCKHSFHAPCIDMWLYSHMDCPLCRSPVEPLILQRRTATEQTEHSREGLLSPDRDSYDCPENIVSQDS</sequence>
<dbReference type="CDD" id="cd16461">
    <property type="entry name" value="RING-H2_EL5-like"/>
    <property type="match status" value="1"/>
</dbReference>
<keyword evidence="1" id="KW-0863">Zinc-finger</keyword>
<dbReference type="AlphaFoldDB" id="A0AAV6WFN7"/>
<feature type="transmembrane region" description="Helical" evidence="3">
    <location>
        <begin position="24"/>
        <end position="47"/>
    </location>
</feature>
<dbReference type="InterPro" id="IPR001841">
    <property type="entry name" value="Znf_RING"/>
</dbReference>
<dbReference type="GO" id="GO:0016567">
    <property type="term" value="P:protein ubiquitination"/>
    <property type="evidence" value="ECO:0007669"/>
    <property type="project" value="TreeGrafter"/>
</dbReference>
<dbReference type="Pfam" id="PF13639">
    <property type="entry name" value="zf-RING_2"/>
    <property type="match status" value="1"/>
</dbReference>
<dbReference type="Proteomes" id="UP000826271">
    <property type="component" value="Unassembled WGS sequence"/>
</dbReference>
<proteinExistence type="predicted"/>
<evidence type="ECO:0000256" key="1">
    <source>
        <dbReference type="PROSITE-ProRule" id="PRU00175"/>
    </source>
</evidence>
<accession>A0AAV6WFN7</accession>
<evidence type="ECO:0000256" key="2">
    <source>
        <dbReference type="SAM" id="MobiDB-lite"/>
    </source>
</evidence>
<dbReference type="InterPro" id="IPR013083">
    <property type="entry name" value="Znf_RING/FYVE/PHD"/>
</dbReference>
<dbReference type="FunFam" id="3.30.40.10:FF:000609">
    <property type="entry name" value="RING-H2 finger protein ATL1"/>
    <property type="match status" value="1"/>
</dbReference>
<keyword evidence="6" id="KW-1185">Reference proteome</keyword>
<keyword evidence="3" id="KW-0812">Transmembrane</keyword>
<dbReference type="PANTHER" id="PTHR45676:SF84">
    <property type="entry name" value="RING-TYPE DOMAIN-CONTAINING PROTEIN"/>
    <property type="match status" value="1"/>
</dbReference>
<dbReference type="SMART" id="SM00184">
    <property type="entry name" value="RING"/>
    <property type="match status" value="1"/>
</dbReference>
<dbReference type="EMBL" id="WHWC01000016">
    <property type="protein sequence ID" value="KAG8367182.1"/>
    <property type="molecule type" value="Genomic_DNA"/>
</dbReference>
<organism evidence="5 6">
    <name type="scientific">Buddleja alternifolia</name>
    <dbReference type="NCBI Taxonomy" id="168488"/>
    <lineage>
        <taxon>Eukaryota</taxon>
        <taxon>Viridiplantae</taxon>
        <taxon>Streptophyta</taxon>
        <taxon>Embryophyta</taxon>
        <taxon>Tracheophyta</taxon>
        <taxon>Spermatophyta</taxon>
        <taxon>Magnoliopsida</taxon>
        <taxon>eudicotyledons</taxon>
        <taxon>Gunneridae</taxon>
        <taxon>Pentapetalae</taxon>
        <taxon>asterids</taxon>
        <taxon>lamiids</taxon>
        <taxon>Lamiales</taxon>
        <taxon>Scrophulariaceae</taxon>
        <taxon>Buddlejeae</taxon>
        <taxon>Buddleja</taxon>
    </lineage>
</organism>
<protein>
    <recommendedName>
        <fullName evidence="4">RING-type domain-containing protein</fullName>
    </recommendedName>
</protein>
<gene>
    <name evidence="5" type="ORF">BUALT_Bualt16G0046000</name>
</gene>
<evidence type="ECO:0000313" key="6">
    <source>
        <dbReference type="Proteomes" id="UP000826271"/>
    </source>
</evidence>
<evidence type="ECO:0000259" key="4">
    <source>
        <dbReference type="PROSITE" id="PS50089"/>
    </source>
</evidence>
<feature type="compositionally biased region" description="Basic and acidic residues" evidence="2">
    <location>
        <begin position="155"/>
        <end position="175"/>
    </location>
</feature>
<keyword evidence="3" id="KW-0472">Membrane</keyword>
<feature type="region of interest" description="Disordered" evidence="2">
    <location>
        <begin position="155"/>
        <end position="186"/>
    </location>
</feature>